<feature type="compositionally biased region" description="Basic and acidic residues" evidence="1">
    <location>
        <begin position="391"/>
        <end position="408"/>
    </location>
</feature>
<feature type="compositionally biased region" description="Polar residues" evidence="1">
    <location>
        <begin position="15"/>
        <end position="29"/>
    </location>
</feature>
<feature type="compositionally biased region" description="Low complexity" evidence="1">
    <location>
        <begin position="618"/>
        <end position="638"/>
    </location>
</feature>
<evidence type="ECO:0000256" key="1">
    <source>
        <dbReference type="SAM" id="MobiDB-lite"/>
    </source>
</evidence>
<feature type="region of interest" description="Disordered" evidence="1">
    <location>
        <begin position="509"/>
        <end position="550"/>
    </location>
</feature>
<protein>
    <submittedName>
        <fullName evidence="2">Uncharacterized protein</fullName>
    </submittedName>
</protein>
<feature type="region of interest" description="Disordered" evidence="1">
    <location>
        <begin position="1"/>
        <end position="93"/>
    </location>
</feature>
<feature type="region of interest" description="Disordered" evidence="1">
    <location>
        <begin position="268"/>
        <end position="307"/>
    </location>
</feature>
<dbReference type="PANTHER" id="PTHR42106">
    <property type="entry name" value="CHROMOSOME 10, WHOLE GENOME SHOTGUN SEQUENCE"/>
    <property type="match status" value="1"/>
</dbReference>
<name>A0AB34KSV3_9PEZI</name>
<feature type="compositionally biased region" description="Low complexity" evidence="1">
    <location>
        <begin position="283"/>
        <end position="295"/>
    </location>
</feature>
<organism evidence="2 3">
    <name type="scientific">Cladosporium halotolerans</name>
    <dbReference type="NCBI Taxonomy" id="1052096"/>
    <lineage>
        <taxon>Eukaryota</taxon>
        <taxon>Fungi</taxon>
        <taxon>Dikarya</taxon>
        <taxon>Ascomycota</taxon>
        <taxon>Pezizomycotina</taxon>
        <taxon>Dothideomycetes</taxon>
        <taxon>Dothideomycetidae</taxon>
        <taxon>Cladosporiales</taxon>
        <taxon>Cladosporiaceae</taxon>
        <taxon>Cladosporium</taxon>
    </lineage>
</organism>
<accession>A0AB34KSV3</accession>
<dbReference type="AlphaFoldDB" id="A0AB34KSV3"/>
<feature type="compositionally biased region" description="Polar residues" evidence="1">
    <location>
        <begin position="537"/>
        <end position="549"/>
    </location>
</feature>
<sequence>MDHAGDLLKPPSEAKTPSVSPAKNRSLSDPPTALAPSPSFHEKLRRESKDDNAVPTTPKATRRPDFLSRGLSLQMPSPAQLSSAAPLSPRLEQTNIHSYMQLQSQTGSPATSLPRHSRGLDFSRASTNLHHSTLAEQREPDSSPVTTQKAMNIPSRKMSIGSMALESPAIFPGSNWGSLAPERSTVSSSVGSVNMLGSDSESSDSDEDASMAGDDDDPIYATPQVHKLQNPTASTPFSGPLTPGGSTWTSGPAFSPAAQSLMKTIRRSRLHSKNPNRSRKHSSSASNSGYSSMASPRANSPPPMRSIESAGGGYFGWNKATRSRRESLALGTDGLNLSSGNDSGDEGSAAAPGTPGVIRRAVTRRGNLLPKTKGFARVRAALTEESQPVDTEMRRESETIRQVREREPSVSADLDLHKHRPQTGTAASSPNLLPAVPEAAQEDFGRDLEGDISHNDRGLGMNFALHAHRNSGGTDYWNRFDPSMRTPPPPNFNRQGSSLMSDINMDSPLPSENGYSMRMRGRAQSSASDASEAFGPTISNNSNTATSAMTDDMHLNKFKRRRDDDFDIATVKRRAVSPGMSTQNSPVLTQSPSHRDSNSVWGQPPDKKKESLTQGGNSDTSQSSQQAGSSRTGSGSAAPGKKLGLQGMVDTNDGLMKMSIG</sequence>
<feature type="compositionally biased region" description="Polar residues" evidence="1">
    <location>
        <begin position="227"/>
        <end position="237"/>
    </location>
</feature>
<dbReference type="PANTHER" id="PTHR42106:SF1">
    <property type="match status" value="1"/>
</dbReference>
<reference evidence="2 3" key="1">
    <citation type="journal article" date="2020" name="Microbiol. Resour. Announc.">
        <title>Draft Genome Sequence of a Cladosporium Species Isolated from the Mesophotic Ascidian Didemnum maculosum.</title>
        <authorList>
            <person name="Gioti A."/>
            <person name="Siaperas R."/>
            <person name="Nikolaivits E."/>
            <person name="Le Goff G."/>
            <person name="Ouazzani J."/>
            <person name="Kotoulas G."/>
            <person name="Topakas E."/>
        </authorList>
    </citation>
    <scope>NUCLEOTIDE SEQUENCE [LARGE SCALE GENOMIC DNA]</scope>
    <source>
        <strain evidence="2 3">TM138-S3</strain>
    </source>
</reference>
<comment type="caution">
    <text evidence="2">The sequence shown here is derived from an EMBL/GenBank/DDBJ whole genome shotgun (WGS) entry which is preliminary data.</text>
</comment>
<dbReference type="RefSeq" id="XP_069229540.1">
    <property type="nucleotide sequence ID" value="XM_069373818.1"/>
</dbReference>
<feature type="compositionally biased region" description="Polar residues" evidence="1">
    <location>
        <begin position="101"/>
        <end position="111"/>
    </location>
</feature>
<feature type="compositionally biased region" description="Basic and acidic residues" evidence="1">
    <location>
        <begin position="40"/>
        <end position="52"/>
    </location>
</feature>
<dbReference type="Proteomes" id="UP000803884">
    <property type="component" value="Unassembled WGS sequence"/>
</dbReference>
<evidence type="ECO:0000313" key="2">
    <source>
        <dbReference type="EMBL" id="KAL1586435.1"/>
    </source>
</evidence>
<feature type="region of interest" description="Disordered" evidence="1">
    <location>
        <begin position="101"/>
        <end position="120"/>
    </location>
</feature>
<feature type="region of interest" description="Disordered" evidence="1">
    <location>
        <begin position="332"/>
        <end position="354"/>
    </location>
</feature>
<feature type="region of interest" description="Disordered" evidence="1">
    <location>
        <begin position="386"/>
        <end position="410"/>
    </location>
</feature>
<feature type="compositionally biased region" description="Polar residues" evidence="1">
    <location>
        <begin position="579"/>
        <end position="592"/>
    </location>
</feature>
<keyword evidence="3" id="KW-1185">Reference proteome</keyword>
<feature type="region of interest" description="Disordered" evidence="1">
    <location>
        <begin position="189"/>
        <end position="255"/>
    </location>
</feature>
<feature type="compositionally biased region" description="Low complexity" evidence="1">
    <location>
        <begin position="76"/>
        <end position="91"/>
    </location>
</feature>
<gene>
    <name evidence="2" type="ORF">WHR41_05213</name>
</gene>
<feature type="compositionally biased region" description="Basic residues" evidence="1">
    <location>
        <begin position="268"/>
        <end position="282"/>
    </location>
</feature>
<feature type="compositionally biased region" description="Polar residues" evidence="1">
    <location>
        <begin position="244"/>
        <end position="255"/>
    </location>
</feature>
<dbReference type="GeneID" id="96006656"/>
<feature type="region of interest" description="Disordered" evidence="1">
    <location>
        <begin position="572"/>
        <end position="661"/>
    </location>
</feature>
<proteinExistence type="predicted"/>
<dbReference type="EMBL" id="JAAQHG020000014">
    <property type="protein sequence ID" value="KAL1586435.1"/>
    <property type="molecule type" value="Genomic_DNA"/>
</dbReference>
<evidence type="ECO:0000313" key="3">
    <source>
        <dbReference type="Proteomes" id="UP000803884"/>
    </source>
</evidence>
<feature type="compositionally biased region" description="Acidic residues" evidence="1">
    <location>
        <begin position="201"/>
        <end position="218"/>
    </location>
</feature>